<comment type="function">
    <text evidence="7">TFIIF is a general transcription initiation factor that binds to RNA polymerase II and helps to recruit it to the initiation complex in collaboration with TFIIB. It promotes transcription elongation.</text>
</comment>
<dbReference type="GO" id="GO:0006367">
    <property type="term" value="P:transcription initiation at RNA polymerase II promoter"/>
    <property type="evidence" value="ECO:0007669"/>
    <property type="project" value="InterPro"/>
</dbReference>
<evidence type="ECO:0000256" key="2">
    <source>
        <dbReference type="ARBA" id="ARBA00005249"/>
    </source>
</evidence>
<evidence type="ECO:0000256" key="7">
    <source>
        <dbReference type="RuleBase" id="RU366044"/>
    </source>
</evidence>
<reference evidence="9" key="2">
    <citation type="submission" date="2014-05" db="EMBL/GenBank/DDBJ databases">
        <title>The genome and life-stage specific transcriptomes of Globodera pallida elucidate key aspects of plant parasitism by a cyst nematode.</title>
        <authorList>
            <person name="Cotton J.A."/>
            <person name="Lilley C.J."/>
            <person name="Jones L.M."/>
            <person name="Kikuchi T."/>
            <person name="Reid A.J."/>
            <person name="Thorpe P."/>
            <person name="Tsai I.J."/>
            <person name="Beasley H."/>
            <person name="Blok V."/>
            <person name="Cock P.J.A."/>
            <person name="Van den Akker S.E."/>
            <person name="Holroyd N."/>
            <person name="Hunt M."/>
            <person name="Mantelin S."/>
            <person name="Naghra H."/>
            <person name="Pain A."/>
            <person name="Palomares-Rius J.E."/>
            <person name="Zarowiecki M."/>
            <person name="Berriman M."/>
            <person name="Jones J.T."/>
            <person name="Urwin P.E."/>
        </authorList>
    </citation>
    <scope>NUCLEOTIDE SEQUENCE [LARGE SCALE GENOMIC DNA]</scope>
    <source>
        <strain evidence="9">Lindley</strain>
    </source>
</reference>
<comment type="subcellular location">
    <subcellularLocation>
        <location evidence="1 7">Nucleus</location>
    </subcellularLocation>
</comment>
<feature type="compositionally biased region" description="Basic and acidic residues" evidence="8">
    <location>
        <begin position="373"/>
        <end position="383"/>
    </location>
</feature>
<feature type="compositionally biased region" description="Acidic residues" evidence="8">
    <location>
        <begin position="237"/>
        <end position="248"/>
    </location>
</feature>
<keyword evidence="9" id="KW-1185">Reference proteome</keyword>
<organism evidence="9 10">
    <name type="scientific">Globodera pallida</name>
    <name type="common">Potato cyst nematode worm</name>
    <name type="synonym">Heterodera pallida</name>
    <dbReference type="NCBI Taxonomy" id="36090"/>
    <lineage>
        <taxon>Eukaryota</taxon>
        <taxon>Metazoa</taxon>
        <taxon>Ecdysozoa</taxon>
        <taxon>Nematoda</taxon>
        <taxon>Chromadorea</taxon>
        <taxon>Rhabditida</taxon>
        <taxon>Tylenchina</taxon>
        <taxon>Tylenchomorpha</taxon>
        <taxon>Tylenchoidea</taxon>
        <taxon>Heteroderidae</taxon>
        <taxon>Heteroderinae</taxon>
        <taxon>Globodera</taxon>
    </lineage>
</organism>
<dbReference type="InterPro" id="IPR011039">
    <property type="entry name" value="TFIIF_interaction"/>
</dbReference>
<dbReference type="GO" id="GO:0001096">
    <property type="term" value="F:TFIIF-class transcription factor complex binding"/>
    <property type="evidence" value="ECO:0007669"/>
    <property type="project" value="TreeGrafter"/>
</dbReference>
<reference evidence="9" key="1">
    <citation type="submission" date="2013-12" db="EMBL/GenBank/DDBJ databases">
        <authorList>
            <person name="Aslett M."/>
        </authorList>
    </citation>
    <scope>NUCLEOTIDE SEQUENCE [LARGE SCALE GENOMIC DNA]</scope>
    <source>
        <strain evidence="9">Lindley</strain>
    </source>
</reference>
<feature type="region of interest" description="Disordered" evidence="8">
    <location>
        <begin position="234"/>
        <end position="390"/>
    </location>
</feature>
<proteinExistence type="inferred from homology"/>
<evidence type="ECO:0000256" key="3">
    <source>
        <dbReference type="ARBA" id="ARBA00023015"/>
    </source>
</evidence>
<evidence type="ECO:0000313" key="10">
    <source>
        <dbReference type="WBParaSite" id="GPLIN_000829600"/>
    </source>
</evidence>
<evidence type="ECO:0000256" key="1">
    <source>
        <dbReference type="ARBA" id="ARBA00004123"/>
    </source>
</evidence>
<dbReference type="PANTHER" id="PTHR13011">
    <property type="entry name" value="TFIIF-ALPHA"/>
    <property type="match status" value="1"/>
</dbReference>
<evidence type="ECO:0000313" key="9">
    <source>
        <dbReference type="Proteomes" id="UP000050741"/>
    </source>
</evidence>
<dbReference type="GO" id="GO:0032968">
    <property type="term" value="P:positive regulation of transcription elongation by RNA polymerase II"/>
    <property type="evidence" value="ECO:0007669"/>
    <property type="project" value="InterPro"/>
</dbReference>
<feature type="compositionally biased region" description="Acidic residues" evidence="8">
    <location>
        <begin position="296"/>
        <end position="305"/>
    </location>
</feature>
<keyword evidence="6 7" id="KW-0539">Nucleus</keyword>
<dbReference type="InterPro" id="IPR008851">
    <property type="entry name" value="TFIIF-alpha"/>
</dbReference>
<dbReference type="GO" id="GO:0016251">
    <property type="term" value="F:RNA polymerase II general transcription initiation factor activity"/>
    <property type="evidence" value="ECO:0007669"/>
    <property type="project" value="TreeGrafter"/>
</dbReference>
<evidence type="ECO:0000256" key="4">
    <source>
        <dbReference type="ARBA" id="ARBA00023125"/>
    </source>
</evidence>
<name>A0A183C601_GLOPA</name>
<reference evidence="10" key="3">
    <citation type="submission" date="2016-06" db="UniProtKB">
        <authorList>
            <consortium name="WormBaseParasite"/>
        </authorList>
    </citation>
    <scope>IDENTIFICATION</scope>
</reference>
<feature type="region of interest" description="Disordered" evidence="8">
    <location>
        <begin position="110"/>
        <end position="135"/>
    </location>
</feature>
<dbReference type="WBParaSite" id="GPLIN_000829600">
    <property type="protein sequence ID" value="GPLIN_000829600"/>
    <property type="gene ID" value="GPLIN_000829600"/>
</dbReference>
<sequence>MSKQANVSEQPKREFAVRVPKGPPRKLTIMKFNGSLNVKPENWTQEIVQLEREDNRRRGLTVAGEIVQDFGEGSVYGSAAREEARRKRLGRQSRKYEHDNQPWKLSIEKTVGSGDGIAPTEVDKDKQPNSSGKTRKFRSIREAGAGKHADYWIFYRAGNDLEAYKVDEWFQFLPAVTYKYLDAEQAEERFQQQSKVFNQFALKAQIQKQLAEQEERDQQGQMLVKNASGLKIKDEASSDEEYEADDEIEGKNGGDSAAKGRKKGKATAKEAKPKAIAKGNRKKQRVEAGDEVAAYESEDGEDEGREYDYMSDSGSDTDREELNVDRKLGEDLVGVEEEQGLKRSLETDEEGEEEEATAEAEEPTEEADEVPPEEQRGEGESRWNTRGAHPKRILPLKEEMADLITSLWTPNRMTINERPFLACASTFRHSSGGPGRSSKTARCSIHQLWHSEHQQTEDGRTAVLQPHNFCVHLQHHTLRLLYAFALFRFLLFCLVLPQQSDAFLHTFLIHPFLLRS</sequence>
<evidence type="ECO:0000256" key="6">
    <source>
        <dbReference type="ARBA" id="ARBA00023242"/>
    </source>
</evidence>
<dbReference type="GO" id="GO:0005674">
    <property type="term" value="C:transcription factor TFIIF complex"/>
    <property type="evidence" value="ECO:0007669"/>
    <property type="project" value="TreeGrafter"/>
</dbReference>
<dbReference type="Pfam" id="PF05793">
    <property type="entry name" value="TFIIF_alpha"/>
    <property type="match status" value="1"/>
</dbReference>
<protein>
    <recommendedName>
        <fullName evidence="7">Transcription initiation factor IIF subunit alpha</fullName>
    </recommendedName>
</protein>
<comment type="similarity">
    <text evidence="2 7">Belongs to the TFIIF alpha subunit family.</text>
</comment>
<feature type="region of interest" description="Disordered" evidence="8">
    <location>
        <begin position="1"/>
        <end position="21"/>
    </location>
</feature>
<keyword evidence="5 7" id="KW-0804">Transcription</keyword>
<dbReference type="AlphaFoldDB" id="A0A183C601"/>
<keyword evidence="3 7" id="KW-0805">Transcription regulation</keyword>
<evidence type="ECO:0000256" key="8">
    <source>
        <dbReference type="SAM" id="MobiDB-lite"/>
    </source>
</evidence>
<dbReference type="SUPFAM" id="SSF50916">
    <property type="entry name" value="Rap30/74 interaction domains"/>
    <property type="match status" value="1"/>
</dbReference>
<accession>A0A183C601</accession>
<feature type="compositionally biased region" description="Basic and acidic residues" evidence="8">
    <location>
        <begin position="316"/>
        <end position="330"/>
    </location>
</feature>
<evidence type="ECO:0000256" key="5">
    <source>
        <dbReference type="ARBA" id="ARBA00023163"/>
    </source>
</evidence>
<feature type="compositionally biased region" description="Acidic residues" evidence="8">
    <location>
        <begin position="347"/>
        <end position="372"/>
    </location>
</feature>
<keyword evidence="4 7" id="KW-0238">DNA-binding</keyword>
<dbReference type="GO" id="GO:0003677">
    <property type="term" value="F:DNA binding"/>
    <property type="evidence" value="ECO:0007669"/>
    <property type="project" value="UniProtKB-KW"/>
</dbReference>
<dbReference type="PANTHER" id="PTHR13011:SF0">
    <property type="entry name" value="GENERAL TRANSCRIPTION FACTOR IIF SUBUNIT 1"/>
    <property type="match status" value="1"/>
</dbReference>
<dbReference type="Proteomes" id="UP000050741">
    <property type="component" value="Unassembled WGS sequence"/>
</dbReference>